<dbReference type="PANTHER" id="PTHR13774">
    <property type="entry name" value="PHENAZINE BIOSYNTHESIS PROTEIN"/>
    <property type="match status" value="1"/>
</dbReference>
<dbReference type="Pfam" id="PF02567">
    <property type="entry name" value="PhzC-PhzF"/>
    <property type="match status" value="1"/>
</dbReference>
<dbReference type="GO" id="GO:0016853">
    <property type="term" value="F:isomerase activity"/>
    <property type="evidence" value="ECO:0007669"/>
    <property type="project" value="TreeGrafter"/>
</dbReference>
<feature type="active site" evidence="1">
    <location>
        <position position="52"/>
    </location>
</feature>
<evidence type="ECO:0000313" key="2">
    <source>
        <dbReference type="EMBL" id="NGN63425.1"/>
    </source>
</evidence>
<dbReference type="EMBL" id="JAAKZV010000014">
    <property type="protein sequence ID" value="NGN63425.1"/>
    <property type="molecule type" value="Genomic_DNA"/>
</dbReference>
<dbReference type="Gene3D" id="3.10.310.10">
    <property type="entry name" value="Diaminopimelate Epimerase, Chain A, domain 1"/>
    <property type="match status" value="2"/>
</dbReference>
<dbReference type="AlphaFoldDB" id="A0A6G4TTW9"/>
<comment type="caution">
    <text evidence="2">The sequence shown here is derived from an EMBL/GenBank/DDBJ whole genome shotgun (WGS) entry which is preliminary data.</text>
</comment>
<dbReference type="RefSeq" id="WP_165232769.1">
    <property type="nucleotide sequence ID" value="NZ_JAAKZV010000014.1"/>
</dbReference>
<sequence length="308" mass="32928">MTRPYRRWRSFAQVDVFTEVPYLGNPVAVVLDGDGIADDEMAGLAKWTNLSETTFIVPPASDEADYGLRIFTPGGEIPFAGHPTLGSAHAWLEAGGTPKAPGVLTQECGLGLVRVRRHDNGLSFRAPARRRSGPLEDAHVDRIARGLRIDRARITGHQWVDNGPGWAGVQLASAAEVLALEPDEQHMRDLTLGVVGAHPEGAPEQFEVRAFALPQGVREDPVTGSLTAGLAQWLVGDGRAPRAFRVGQGAALGRKGVLTVETQGEDIWVGGASVTCVRGTLQTLERRISARVSGRDGSVTGRLRSVQA</sequence>
<dbReference type="InterPro" id="IPR003719">
    <property type="entry name" value="Phenazine_PhzF-like"/>
</dbReference>
<reference evidence="2 3" key="1">
    <citation type="submission" date="2020-02" db="EMBL/GenBank/DDBJ databases">
        <title>Whole-genome analyses of novel actinobacteria.</title>
        <authorList>
            <person name="Sahin N."/>
        </authorList>
    </citation>
    <scope>NUCLEOTIDE SEQUENCE [LARGE SCALE GENOMIC DNA]</scope>
    <source>
        <strain evidence="2 3">A7024</strain>
    </source>
</reference>
<dbReference type="NCBIfam" id="TIGR00654">
    <property type="entry name" value="PhzF_family"/>
    <property type="match status" value="1"/>
</dbReference>
<keyword evidence="3" id="KW-1185">Reference proteome</keyword>
<dbReference type="PANTHER" id="PTHR13774:SF32">
    <property type="entry name" value="ANTISENSE-ENHANCING SEQUENCE 1"/>
    <property type="match status" value="1"/>
</dbReference>
<accession>A0A6G4TTW9</accession>
<organism evidence="2 3">
    <name type="scientific">Streptomyces coryli</name>
    <dbReference type="NCBI Taxonomy" id="1128680"/>
    <lineage>
        <taxon>Bacteria</taxon>
        <taxon>Bacillati</taxon>
        <taxon>Actinomycetota</taxon>
        <taxon>Actinomycetes</taxon>
        <taxon>Kitasatosporales</taxon>
        <taxon>Streptomycetaceae</taxon>
        <taxon>Streptomyces</taxon>
    </lineage>
</organism>
<proteinExistence type="predicted"/>
<dbReference type="SUPFAM" id="SSF54506">
    <property type="entry name" value="Diaminopimelate epimerase-like"/>
    <property type="match status" value="1"/>
</dbReference>
<dbReference type="PIRSF" id="PIRSF016184">
    <property type="entry name" value="PhzC_PhzF"/>
    <property type="match status" value="1"/>
</dbReference>
<dbReference type="GO" id="GO:0005737">
    <property type="term" value="C:cytoplasm"/>
    <property type="evidence" value="ECO:0007669"/>
    <property type="project" value="TreeGrafter"/>
</dbReference>
<evidence type="ECO:0000256" key="1">
    <source>
        <dbReference type="PIRSR" id="PIRSR016184-1"/>
    </source>
</evidence>
<gene>
    <name evidence="2" type="ORF">G5C51_05845</name>
</gene>
<evidence type="ECO:0000313" key="3">
    <source>
        <dbReference type="Proteomes" id="UP000481583"/>
    </source>
</evidence>
<name>A0A6G4TTW9_9ACTN</name>
<protein>
    <submittedName>
        <fullName evidence="2">PhzF family phenazine biosynthesis protein</fullName>
    </submittedName>
</protein>
<dbReference type="Proteomes" id="UP000481583">
    <property type="component" value="Unassembled WGS sequence"/>
</dbReference>